<keyword evidence="1" id="KW-1133">Transmembrane helix</keyword>
<evidence type="ECO:0000256" key="1">
    <source>
        <dbReference type="SAM" id="Phobius"/>
    </source>
</evidence>
<dbReference type="Pfam" id="PF04341">
    <property type="entry name" value="DUF485"/>
    <property type="match status" value="1"/>
</dbReference>
<dbReference type="GO" id="GO:0005886">
    <property type="term" value="C:plasma membrane"/>
    <property type="evidence" value="ECO:0007669"/>
    <property type="project" value="TreeGrafter"/>
</dbReference>
<keyword evidence="1" id="KW-0812">Transmembrane</keyword>
<gene>
    <name evidence="2" type="ORF">HHL15_13860</name>
</gene>
<comment type="caution">
    <text evidence="2">The sequence shown here is derived from an EMBL/GenBank/DDBJ whole genome shotgun (WGS) entry which is preliminary data.</text>
</comment>
<proteinExistence type="predicted"/>
<keyword evidence="1" id="KW-0472">Membrane</keyword>
<evidence type="ECO:0000313" key="2">
    <source>
        <dbReference type="EMBL" id="NML26836.1"/>
    </source>
</evidence>
<dbReference type="Proteomes" id="UP000580043">
    <property type="component" value="Unassembled WGS sequence"/>
</dbReference>
<name>A0A848G7G8_9RHOO</name>
<dbReference type="PANTHER" id="PTHR38598:SF1">
    <property type="entry name" value="INNER MEMBRANE PROTEIN YJCH"/>
    <property type="match status" value="1"/>
</dbReference>
<dbReference type="RefSeq" id="WP_169146377.1">
    <property type="nucleotide sequence ID" value="NZ_JABBGA010000010.1"/>
</dbReference>
<protein>
    <submittedName>
        <fullName evidence="2">DUF485 domain-containing protein</fullName>
    </submittedName>
</protein>
<reference evidence="2 3" key="1">
    <citation type="submission" date="2020-04" db="EMBL/GenBank/DDBJ databases">
        <title>Zoogloea sp. G-4-1-14 isolated from soil.</title>
        <authorList>
            <person name="Dahal R.H."/>
        </authorList>
    </citation>
    <scope>NUCLEOTIDE SEQUENCE [LARGE SCALE GENOMIC DNA]</scope>
    <source>
        <strain evidence="2 3">G-4-1-14</strain>
    </source>
</reference>
<feature type="transmembrane region" description="Helical" evidence="1">
    <location>
        <begin position="25"/>
        <end position="46"/>
    </location>
</feature>
<dbReference type="EMBL" id="JABBGA010000010">
    <property type="protein sequence ID" value="NML26836.1"/>
    <property type="molecule type" value="Genomic_DNA"/>
</dbReference>
<dbReference type="AlphaFoldDB" id="A0A848G7G8"/>
<evidence type="ECO:0000313" key="3">
    <source>
        <dbReference type="Proteomes" id="UP000580043"/>
    </source>
</evidence>
<sequence length="102" mass="11509">MKDDLGDRIRANPKYQELVSKRNSYGWMMTILMLVVYYGYIVLIAFNKEFLAQKMGAGVTSVGIPIGVGVILFTVIITGIYIRRANTEFDALKEQVIKEATK</sequence>
<accession>A0A848G7G8</accession>
<dbReference type="PANTHER" id="PTHR38598">
    <property type="entry name" value="INNER MEMBRANE PROTEIN YJCH"/>
    <property type="match status" value="1"/>
</dbReference>
<organism evidence="2 3">
    <name type="scientific">Zoogloea dura</name>
    <dbReference type="NCBI Taxonomy" id="2728840"/>
    <lineage>
        <taxon>Bacteria</taxon>
        <taxon>Pseudomonadati</taxon>
        <taxon>Pseudomonadota</taxon>
        <taxon>Betaproteobacteria</taxon>
        <taxon>Rhodocyclales</taxon>
        <taxon>Zoogloeaceae</taxon>
        <taxon>Zoogloea</taxon>
    </lineage>
</organism>
<dbReference type="InterPro" id="IPR052959">
    <property type="entry name" value="Inner_membrane_assoc"/>
</dbReference>
<keyword evidence="3" id="KW-1185">Reference proteome</keyword>
<feature type="transmembrane region" description="Helical" evidence="1">
    <location>
        <begin position="58"/>
        <end position="82"/>
    </location>
</feature>
<dbReference type="InterPro" id="IPR007436">
    <property type="entry name" value="DUF485"/>
</dbReference>